<dbReference type="Proteomes" id="UP000658258">
    <property type="component" value="Unassembled WGS sequence"/>
</dbReference>
<evidence type="ECO:0000256" key="4">
    <source>
        <dbReference type="ARBA" id="ARBA00022989"/>
    </source>
</evidence>
<comment type="caution">
    <text evidence="10">The sequence shown here is derived from an EMBL/GenBank/DDBJ whole genome shotgun (WGS) entry which is preliminary data.</text>
</comment>
<feature type="transmembrane region" description="Helical" evidence="6">
    <location>
        <begin position="411"/>
        <end position="432"/>
    </location>
</feature>
<reference evidence="11" key="1">
    <citation type="journal article" date="2019" name="Int. J. Syst. Evol. Microbiol.">
        <title>The Global Catalogue of Microorganisms (GCM) 10K type strain sequencing project: providing services to taxonomists for standard genome sequencing and annotation.</title>
        <authorList>
            <consortium name="The Broad Institute Genomics Platform"/>
            <consortium name="The Broad Institute Genome Sequencing Center for Infectious Disease"/>
            <person name="Wu L."/>
            <person name="Ma J."/>
        </authorList>
    </citation>
    <scope>NUCLEOTIDE SEQUENCE [LARGE SCALE GENOMIC DNA]</scope>
    <source>
        <strain evidence="11">CGMCC 1.15111</strain>
    </source>
</reference>
<evidence type="ECO:0000256" key="7">
    <source>
        <dbReference type="SAM" id="SignalP"/>
    </source>
</evidence>
<dbReference type="InterPro" id="IPR028250">
    <property type="entry name" value="DsbDN"/>
</dbReference>
<comment type="subcellular location">
    <subcellularLocation>
        <location evidence="1">Membrane</location>
        <topology evidence="1">Multi-pass membrane protein</topology>
    </subcellularLocation>
</comment>
<sequence length="675" mass="75085">MNKLKLLFVIIVGLMAFSQSWAQLKITTNWTFDASKTEVQTGEVIELIFKVKIIDNWYLYSSDIDPDVGPMVTEAIYEDNDSFEVVGDLIPIDAKKKFDNIWEADVTYFEGKGEFRQKVRVLKKDLNISGTLSFQTCTDIDGQCIPGYADFDFNFIKVVSGEDQQAEGDYSVLLQTDDGGSLWGFFLAAFLFGLAALLTPCVFPMIPMTVAFFTNSTQSRAKARLKAASYGISIILIYILVGLIFSSFFGAGIANDLATGAIANSLFFIVFVIFAISFFGYFEINLPTGFVNKMDKKANKGGFLGVFFMAFTLVLVSFSCTGPIVGTVLIESFQGAKIKPLVGMLGFSIAFAIPFTLFAFFPGMLKELPKSGGWLNSVKVVLGFIELGLGFKFLSVADQAYHWGLLDREIYIAIWFVLALGLTLYLLGIIRFPHDSKVKKLHPLRLVVAAISLAFAVYLFQGFRGAPLSGLAGYLPPEKKKDFSFAVTLGLEEAPEVVEVAPVGFDGVVKYADFLELPHNLRGFFDYEQALEFAREVNKPIFIDFTGHGCVNCRKMEQNVWSADPVLERLKQDYVVLALYVDDKTELPESEWYTSSFDGKVKKTIGKQNFDFQITKFNGNAQPYYVLLDTNEQPLVAPLSYDPDVENFVDFLDKGKAEFARRMSATAASSTTLDD</sequence>
<dbReference type="Pfam" id="PF11412">
    <property type="entry name" value="DsbD_N"/>
    <property type="match status" value="1"/>
</dbReference>
<feature type="transmembrane region" description="Helical" evidence="6">
    <location>
        <begin position="373"/>
        <end position="391"/>
    </location>
</feature>
<dbReference type="EMBL" id="BNAG01000001">
    <property type="protein sequence ID" value="GHE57677.1"/>
    <property type="molecule type" value="Genomic_DNA"/>
</dbReference>
<evidence type="ECO:0000256" key="2">
    <source>
        <dbReference type="ARBA" id="ARBA00022692"/>
    </source>
</evidence>
<evidence type="ECO:0000256" key="3">
    <source>
        <dbReference type="ARBA" id="ARBA00022748"/>
    </source>
</evidence>
<dbReference type="InterPro" id="IPR036249">
    <property type="entry name" value="Thioredoxin-like_sf"/>
</dbReference>
<evidence type="ECO:0000259" key="8">
    <source>
        <dbReference type="Pfam" id="PF02683"/>
    </source>
</evidence>
<feature type="domain" description="Cytochrome C biogenesis protein transmembrane" evidence="8">
    <location>
        <begin position="183"/>
        <end position="391"/>
    </location>
</feature>
<dbReference type="PANTHER" id="PTHR32234">
    <property type="entry name" value="THIOL:DISULFIDE INTERCHANGE PROTEIN DSBD"/>
    <property type="match status" value="1"/>
</dbReference>
<evidence type="ECO:0000259" key="9">
    <source>
        <dbReference type="Pfam" id="PF11412"/>
    </source>
</evidence>
<keyword evidence="4 6" id="KW-1133">Transmembrane helix</keyword>
<dbReference type="PANTHER" id="PTHR32234:SF0">
    <property type="entry name" value="THIOL:DISULFIDE INTERCHANGE PROTEIN DSBD"/>
    <property type="match status" value="1"/>
</dbReference>
<keyword evidence="3" id="KW-0201">Cytochrome c-type biogenesis</keyword>
<evidence type="ECO:0000313" key="11">
    <source>
        <dbReference type="Proteomes" id="UP000658258"/>
    </source>
</evidence>
<keyword evidence="5 6" id="KW-0472">Membrane</keyword>
<organism evidence="10 11">
    <name type="scientific">Roseivirga thermotolerans</name>
    <dbReference type="NCBI Taxonomy" id="1758176"/>
    <lineage>
        <taxon>Bacteria</taxon>
        <taxon>Pseudomonadati</taxon>
        <taxon>Bacteroidota</taxon>
        <taxon>Cytophagia</taxon>
        <taxon>Cytophagales</taxon>
        <taxon>Roseivirgaceae</taxon>
        <taxon>Roseivirga</taxon>
    </lineage>
</organism>
<feature type="transmembrane region" description="Helical" evidence="6">
    <location>
        <begin position="341"/>
        <end position="361"/>
    </location>
</feature>
<feature type="transmembrane region" description="Helical" evidence="6">
    <location>
        <begin position="444"/>
        <end position="463"/>
    </location>
</feature>
<keyword evidence="11" id="KW-1185">Reference proteome</keyword>
<evidence type="ECO:0000256" key="5">
    <source>
        <dbReference type="ARBA" id="ARBA00023136"/>
    </source>
</evidence>
<dbReference type="Gene3D" id="3.40.30.10">
    <property type="entry name" value="Glutaredoxin"/>
    <property type="match status" value="1"/>
</dbReference>
<protein>
    <submittedName>
        <fullName evidence="10">Thiol:disulfide interchange protein DsbD</fullName>
    </submittedName>
</protein>
<dbReference type="SUPFAM" id="SSF52833">
    <property type="entry name" value="Thioredoxin-like"/>
    <property type="match status" value="1"/>
</dbReference>
<dbReference type="InterPro" id="IPR003834">
    <property type="entry name" value="Cyt_c_assmbl_TM_dom"/>
</dbReference>
<name>A0ABQ3I2C5_9BACT</name>
<evidence type="ECO:0000256" key="1">
    <source>
        <dbReference type="ARBA" id="ARBA00004141"/>
    </source>
</evidence>
<feature type="transmembrane region" description="Helical" evidence="6">
    <location>
        <begin position="303"/>
        <end position="329"/>
    </location>
</feature>
<dbReference type="RefSeq" id="WP_189629173.1">
    <property type="nucleotide sequence ID" value="NZ_BNAG01000001.1"/>
</dbReference>
<feature type="domain" description="Thiol:disulfide interchange protein DsbD N-terminal" evidence="9">
    <location>
        <begin position="36"/>
        <end position="151"/>
    </location>
</feature>
<evidence type="ECO:0000256" key="6">
    <source>
        <dbReference type="SAM" id="Phobius"/>
    </source>
</evidence>
<feature type="transmembrane region" description="Helical" evidence="6">
    <location>
        <begin position="227"/>
        <end position="249"/>
    </location>
</feature>
<dbReference type="Pfam" id="PF13899">
    <property type="entry name" value="Thioredoxin_7"/>
    <property type="match status" value="1"/>
</dbReference>
<feature type="transmembrane region" description="Helical" evidence="6">
    <location>
        <begin position="261"/>
        <end position="282"/>
    </location>
</feature>
<dbReference type="Pfam" id="PF02683">
    <property type="entry name" value="DsbD_TM"/>
    <property type="match status" value="1"/>
</dbReference>
<accession>A0ABQ3I2C5</accession>
<proteinExistence type="predicted"/>
<feature type="chain" id="PRO_5047086094" evidence="7">
    <location>
        <begin position="23"/>
        <end position="675"/>
    </location>
</feature>
<feature type="transmembrane region" description="Helical" evidence="6">
    <location>
        <begin position="182"/>
        <end position="206"/>
    </location>
</feature>
<keyword evidence="2 6" id="KW-0812">Transmembrane</keyword>
<gene>
    <name evidence="10" type="primary">dsbD</name>
    <name evidence="10" type="ORF">GCM10011340_10930</name>
</gene>
<feature type="signal peptide" evidence="7">
    <location>
        <begin position="1"/>
        <end position="22"/>
    </location>
</feature>
<keyword evidence="7" id="KW-0732">Signal</keyword>
<evidence type="ECO:0000313" key="10">
    <source>
        <dbReference type="EMBL" id="GHE57677.1"/>
    </source>
</evidence>